<evidence type="ECO:0000313" key="4">
    <source>
        <dbReference type="WBParaSite" id="NBR_0000600401-mRNA-1"/>
    </source>
</evidence>
<dbReference type="WBParaSite" id="NBR_0000600401-mRNA-1">
    <property type="protein sequence ID" value="NBR_0000600401-mRNA-1"/>
    <property type="gene ID" value="NBR_0000600401"/>
</dbReference>
<evidence type="ECO:0000256" key="1">
    <source>
        <dbReference type="SAM" id="MobiDB-lite"/>
    </source>
</evidence>
<reference evidence="4" key="1">
    <citation type="submission" date="2017-02" db="UniProtKB">
        <authorList>
            <consortium name="WormBaseParasite"/>
        </authorList>
    </citation>
    <scope>IDENTIFICATION</scope>
</reference>
<feature type="region of interest" description="Disordered" evidence="1">
    <location>
        <begin position="24"/>
        <end position="91"/>
    </location>
</feature>
<evidence type="ECO:0000313" key="2">
    <source>
        <dbReference type="EMBL" id="VDL69594.1"/>
    </source>
</evidence>
<gene>
    <name evidence="2" type="ORF">NBR_LOCUS6005</name>
</gene>
<keyword evidence="3" id="KW-1185">Reference proteome</keyword>
<sequence>MSRASHRRGDDGRMNAAASCHGRCVDGAGVTTTANDGRGDVQARKKNGDDMPITKDLPAKPVVQTAEYGQSRGSSLESHKSAMGKPHVGAS</sequence>
<protein>
    <submittedName>
        <fullName evidence="4">DUF4148 domain-containing protein</fullName>
    </submittedName>
</protein>
<reference evidence="2 3" key="2">
    <citation type="submission" date="2018-11" db="EMBL/GenBank/DDBJ databases">
        <authorList>
            <consortium name="Pathogen Informatics"/>
        </authorList>
    </citation>
    <scope>NUCLEOTIDE SEQUENCE [LARGE SCALE GENOMIC DNA]</scope>
</reference>
<accession>A0A0N4XTQ1</accession>
<feature type="compositionally biased region" description="Basic and acidic residues" evidence="1">
    <location>
        <begin position="37"/>
        <end position="53"/>
    </location>
</feature>
<organism evidence="4">
    <name type="scientific">Nippostrongylus brasiliensis</name>
    <name type="common">Rat hookworm</name>
    <dbReference type="NCBI Taxonomy" id="27835"/>
    <lineage>
        <taxon>Eukaryota</taxon>
        <taxon>Metazoa</taxon>
        <taxon>Ecdysozoa</taxon>
        <taxon>Nematoda</taxon>
        <taxon>Chromadorea</taxon>
        <taxon>Rhabditida</taxon>
        <taxon>Rhabditina</taxon>
        <taxon>Rhabditomorpha</taxon>
        <taxon>Strongyloidea</taxon>
        <taxon>Heligmosomidae</taxon>
        <taxon>Nippostrongylus</taxon>
    </lineage>
</organism>
<dbReference type="Proteomes" id="UP000271162">
    <property type="component" value="Unassembled WGS sequence"/>
</dbReference>
<dbReference type="AlphaFoldDB" id="A0A0N4XTQ1"/>
<feature type="compositionally biased region" description="Polar residues" evidence="1">
    <location>
        <begin position="67"/>
        <end position="76"/>
    </location>
</feature>
<name>A0A0N4XTQ1_NIPBR</name>
<dbReference type="EMBL" id="UYSL01019770">
    <property type="protein sequence ID" value="VDL69594.1"/>
    <property type="molecule type" value="Genomic_DNA"/>
</dbReference>
<proteinExistence type="predicted"/>
<evidence type="ECO:0000313" key="3">
    <source>
        <dbReference type="Proteomes" id="UP000271162"/>
    </source>
</evidence>